<dbReference type="InterPro" id="IPR052155">
    <property type="entry name" value="Biofilm_reg_signaling"/>
</dbReference>
<dbReference type="SMART" id="SM00091">
    <property type="entry name" value="PAS"/>
    <property type="match status" value="2"/>
</dbReference>
<evidence type="ECO:0000313" key="4">
    <source>
        <dbReference type="EMBL" id="MFD1017969.1"/>
    </source>
</evidence>
<keyword evidence="5" id="KW-1185">Reference proteome</keyword>
<dbReference type="CDD" id="cd01949">
    <property type="entry name" value="GGDEF"/>
    <property type="match status" value="1"/>
</dbReference>
<dbReference type="PANTHER" id="PTHR44757">
    <property type="entry name" value="DIGUANYLATE CYCLASE DGCP"/>
    <property type="match status" value="1"/>
</dbReference>
<dbReference type="GO" id="GO:0052621">
    <property type="term" value="F:diguanylate cyclase activity"/>
    <property type="evidence" value="ECO:0007669"/>
    <property type="project" value="UniProtKB-EC"/>
</dbReference>
<dbReference type="PROSITE" id="PS50113">
    <property type="entry name" value="PAC"/>
    <property type="match status" value="2"/>
</dbReference>
<feature type="domain" description="GGDEF" evidence="3">
    <location>
        <begin position="422"/>
        <end position="555"/>
    </location>
</feature>
<feature type="domain" description="PAC" evidence="2">
    <location>
        <begin position="337"/>
        <end position="389"/>
    </location>
</feature>
<evidence type="ECO:0000313" key="5">
    <source>
        <dbReference type="Proteomes" id="UP001596990"/>
    </source>
</evidence>
<proteinExistence type="predicted"/>
<dbReference type="Proteomes" id="UP001596990">
    <property type="component" value="Unassembled WGS sequence"/>
</dbReference>
<dbReference type="PROSITE" id="PS50887">
    <property type="entry name" value="GGDEF"/>
    <property type="match status" value="1"/>
</dbReference>
<dbReference type="EMBL" id="JBHTKL010000001">
    <property type="protein sequence ID" value="MFD1017969.1"/>
    <property type="molecule type" value="Genomic_DNA"/>
</dbReference>
<evidence type="ECO:0000259" key="3">
    <source>
        <dbReference type="PROSITE" id="PS50887"/>
    </source>
</evidence>
<sequence length="558" mass="64709">MLTETTGLHEQSLQALKLMGETLSDCVFLMKVEEGRFIYDYINESGFELARLSVKDLGKSLDETIPSNAAAFLNEKYQQVIREQKKLSYKDDVIFPTVQYKAETTLIPIFNDLHTITYIIGVTKNLTTISADSPKVKNTQRILSSFIENTEEAFVFLDMEQRIVRVNEAFYQMMGLKRIDTYETRLADLQPRLEEEFEGLYARIKAGEQLQRFETTFYDSHNRRIETSIHLTAISNESGEWIGVVMIIDDITEKMQTKRQLLISEERYRLIAEHSQDLISMMDSNGLLRYVSPSHKFLLGFSEEKVEGNDFFTTIVEEDREEVRAVINSLDLEHNKERLEFRMYRQDKEPIWVESHFIYVESDEQLSGRIISSARDITQRKEAETKLKKLAYTDYLTSLSNRRVMERRLSEWKEAIDKEQNSKFALLYLDGDRFKDVNDTYGHRVGDALLQMVAKRIVSSIRDKDFVARLGGDEFAILVPQLQCNGQAEDIADRILNKMNQPFHIDGVEVNFSFSIGISIYPDDGNDIETVQIKADDALYAAKKLGKNRYVFNSWLKK</sequence>
<dbReference type="InterPro" id="IPR035965">
    <property type="entry name" value="PAS-like_dom_sf"/>
</dbReference>
<gene>
    <name evidence="4" type="ORF">ACFQ2J_02055</name>
</gene>
<dbReference type="RefSeq" id="WP_386056124.1">
    <property type="nucleotide sequence ID" value="NZ_JBHTKL010000001.1"/>
</dbReference>
<dbReference type="SUPFAM" id="SSF55073">
    <property type="entry name" value="Nucleotide cyclase"/>
    <property type="match status" value="1"/>
</dbReference>
<dbReference type="Pfam" id="PF00990">
    <property type="entry name" value="GGDEF"/>
    <property type="match status" value="1"/>
</dbReference>
<dbReference type="InterPro" id="IPR000160">
    <property type="entry name" value="GGDEF_dom"/>
</dbReference>
<keyword evidence="4" id="KW-0548">Nucleotidyltransferase</keyword>
<name>A0ABW3KVT0_9BACI</name>
<dbReference type="InterPro" id="IPR000014">
    <property type="entry name" value="PAS"/>
</dbReference>
<dbReference type="SMART" id="SM00086">
    <property type="entry name" value="PAC"/>
    <property type="match status" value="2"/>
</dbReference>
<keyword evidence="4" id="KW-0808">Transferase</keyword>
<dbReference type="Pfam" id="PF13426">
    <property type="entry name" value="PAS_9"/>
    <property type="match status" value="3"/>
</dbReference>
<dbReference type="EC" id="2.7.7.65" evidence="4"/>
<dbReference type="InterPro" id="IPR001610">
    <property type="entry name" value="PAC"/>
</dbReference>
<dbReference type="InterPro" id="IPR000700">
    <property type="entry name" value="PAS-assoc_C"/>
</dbReference>
<dbReference type="Gene3D" id="3.30.450.20">
    <property type="entry name" value="PAS domain"/>
    <property type="match status" value="3"/>
</dbReference>
<dbReference type="InterPro" id="IPR043128">
    <property type="entry name" value="Rev_trsase/Diguanyl_cyclase"/>
</dbReference>
<feature type="domain" description="PAC" evidence="2">
    <location>
        <begin position="211"/>
        <end position="263"/>
    </location>
</feature>
<dbReference type="NCBIfam" id="TIGR00254">
    <property type="entry name" value="GGDEF"/>
    <property type="match status" value="1"/>
</dbReference>
<dbReference type="PANTHER" id="PTHR44757:SF2">
    <property type="entry name" value="BIOFILM ARCHITECTURE MAINTENANCE PROTEIN MBAA"/>
    <property type="match status" value="1"/>
</dbReference>
<dbReference type="CDD" id="cd00130">
    <property type="entry name" value="PAS"/>
    <property type="match status" value="2"/>
</dbReference>
<dbReference type="SMART" id="SM00267">
    <property type="entry name" value="GGDEF"/>
    <property type="match status" value="1"/>
</dbReference>
<dbReference type="SUPFAM" id="SSF55785">
    <property type="entry name" value="PYP-like sensor domain (PAS domain)"/>
    <property type="match status" value="2"/>
</dbReference>
<dbReference type="Gene3D" id="3.30.70.270">
    <property type="match status" value="1"/>
</dbReference>
<accession>A0ABW3KVT0</accession>
<dbReference type="NCBIfam" id="TIGR00229">
    <property type="entry name" value="sensory_box"/>
    <property type="match status" value="2"/>
</dbReference>
<evidence type="ECO:0000259" key="1">
    <source>
        <dbReference type="PROSITE" id="PS50112"/>
    </source>
</evidence>
<comment type="caution">
    <text evidence="4">The sequence shown here is derived from an EMBL/GenBank/DDBJ whole genome shotgun (WGS) entry which is preliminary data.</text>
</comment>
<dbReference type="InterPro" id="IPR029787">
    <property type="entry name" value="Nucleotide_cyclase"/>
</dbReference>
<protein>
    <submittedName>
        <fullName evidence="4">Diguanylate cyclase domain-containing protein</fullName>
        <ecNumber evidence="4">2.7.7.65</ecNumber>
    </submittedName>
</protein>
<dbReference type="PROSITE" id="PS50112">
    <property type="entry name" value="PAS"/>
    <property type="match status" value="2"/>
</dbReference>
<organism evidence="4 5">
    <name type="scientific">Thalassobacillus hwangdonensis</name>
    <dbReference type="NCBI Taxonomy" id="546108"/>
    <lineage>
        <taxon>Bacteria</taxon>
        <taxon>Bacillati</taxon>
        <taxon>Bacillota</taxon>
        <taxon>Bacilli</taxon>
        <taxon>Bacillales</taxon>
        <taxon>Bacillaceae</taxon>
        <taxon>Thalassobacillus</taxon>
    </lineage>
</organism>
<evidence type="ECO:0000259" key="2">
    <source>
        <dbReference type="PROSITE" id="PS50113"/>
    </source>
</evidence>
<reference evidence="5" key="1">
    <citation type="journal article" date="2019" name="Int. J. Syst. Evol. Microbiol.">
        <title>The Global Catalogue of Microorganisms (GCM) 10K type strain sequencing project: providing services to taxonomists for standard genome sequencing and annotation.</title>
        <authorList>
            <consortium name="The Broad Institute Genomics Platform"/>
            <consortium name="The Broad Institute Genome Sequencing Center for Infectious Disease"/>
            <person name="Wu L."/>
            <person name="Ma J."/>
        </authorList>
    </citation>
    <scope>NUCLEOTIDE SEQUENCE [LARGE SCALE GENOMIC DNA]</scope>
    <source>
        <strain evidence="5">CCUG 56607</strain>
    </source>
</reference>
<feature type="domain" description="PAS" evidence="1">
    <location>
        <begin position="264"/>
        <end position="328"/>
    </location>
</feature>
<feature type="domain" description="PAS" evidence="1">
    <location>
        <begin position="139"/>
        <end position="180"/>
    </location>
</feature>